<dbReference type="GO" id="GO:0032259">
    <property type="term" value="P:methylation"/>
    <property type="evidence" value="ECO:0007669"/>
    <property type="project" value="UniProtKB-KW"/>
</dbReference>
<evidence type="ECO:0000313" key="3">
    <source>
        <dbReference type="Proteomes" id="UP000535182"/>
    </source>
</evidence>
<dbReference type="SUPFAM" id="SSF53335">
    <property type="entry name" value="S-adenosyl-L-methionine-dependent methyltransferases"/>
    <property type="match status" value="1"/>
</dbReference>
<dbReference type="Pfam" id="PF13649">
    <property type="entry name" value="Methyltransf_25"/>
    <property type="match status" value="1"/>
</dbReference>
<sequence length="180" mass="19972">MKISEATTLIHTPHIKWERPQSWCDLGCGSGTFTTALAHLLAPGSMIHAVDLDARALDSVPNHYNGVEIRKLLGDIGSPSLRLPPVEGILMANSLHFIQEQQELIRRLLSVTDRFLIVEYERSKPNRWGPYPVGFERLRQLFNGAGVQHVDKLATRPSLFGGTIYSALAERSFGRGEAEG</sequence>
<dbReference type="EMBL" id="JACHEB010000012">
    <property type="protein sequence ID" value="MBB5330942.1"/>
    <property type="molecule type" value="Genomic_DNA"/>
</dbReference>
<proteinExistence type="predicted"/>
<dbReference type="InterPro" id="IPR041698">
    <property type="entry name" value="Methyltransf_25"/>
</dbReference>
<dbReference type="RefSeq" id="WP_183980819.1">
    <property type="nucleotide sequence ID" value="NZ_JACHEB010000012.1"/>
</dbReference>
<dbReference type="CDD" id="cd02440">
    <property type="entry name" value="AdoMet_MTases"/>
    <property type="match status" value="1"/>
</dbReference>
<dbReference type="Gene3D" id="3.40.50.150">
    <property type="entry name" value="Vaccinia Virus protein VP39"/>
    <property type="match status" value="1"/>
</dbReference>
<reference evidence="2 3" key="1">
    <citation type="submission" date="2020-08" db="EMBL/GenBank/DDBJ databases">
        <title>Genomic Encyclopedia of Type Strains, Phase IV (KMG-V): Genome sequencing to study the core and pangenomes of soil and plant-associated prokaryotes.</title>
        <authorList>
            <person name="Whitman W."/>
        </authorList>
    </citation>
    <scope>NUCLEOTIDE SEQUENCE [LARGE SCALE GENOMIC DNA]</scope>
    <source>
        <strain evidence="2 3">X5P2</strain>
    </source>
</reference>
<evidence type="ECO:0000259" key="1">
    <source>
        <dbReference type="Pfam" id="PF13649"/>
    </source>
</evidence>
<comment type="caution">
    <text evidence="2">The sequence shown here is derived from an EMBL/GenBank/DDBJ whole genome shotgun (WGS) entry which is preliminary data.</text>
</comment>
<dbReference type="AlphaFoldDB" id="A0A9X0QI60"/>
<organism evidence="2 3">
    <name type="scientific">Tunturiibacter gelidiferens</name>
    <dbReference type="NCBI Taxonomy" id="3069689"/>
    <lineage>
        <taxon>Bacteria</taxon>
        <taxon>Pseudomonadati</taxon>
        <taxon>Acidobacteriota</taxon>
        <taxon>Terriglobia</taxon>
        <taxon>Terriglobales</taxon>
        <taxon>Acidobacteriaceae</taxon>
        <taxon>Tunturiibacter</taxon>
    </lineage>
</organism>
<accession>A0A9X0QI60</accession>
<keyword evidence="2" id="KW-0489">Methyltransferase</keyword>
<feature type="domain" description="Methyltransferase" evidence="1">
    <location>
        <begin position="25"/>
        <end position="111"/>
    </location>
</feature>
<protein>
    <submittedName>
        <fullName evidence="2">SAM-dependent methyltransferase</fullName>
    </submittedName>
</protein>
<keyword evidence="2" id="KW-0808">Transferase</keyword>
<keyword evidence="3" id="KW-1185">Reference proteome</keyword>
<gene>
    <name evidence="2" type="ORF">HDF14_004579</name>
</gene>
<name>A0A9X0QI60_9BACT</name>
<evidence type="ECO:0000313" key="2">
    <source>
        <dbReference type="EMBL" id="MBB5330942.1"/>
    </source>
</evidence>
<dbReference type="Proteomes" id="UP000535182">
    <property type="component" value="Unassembled WGS sequence"/>
</dbReference>
<dbReference type="GO" id="GO:0008168">
    <property type="term" value="F:methyltransferase activity"/>
    <property type="evidence" value="ECO:0007669"/>
    <property type="project" value="UniProtKB-KW"/>
</dbReference>
<dbReference type="InterPro" id="IPR029063">
    <property type="entry name" value="SAM-dependent_MTases_sf"/>
</dbReference>